<comment type="caution">
    <text evidence="3">The sequence shown here is derived from an EMBL/GenBank/DDBJ whole genome shotgun (WGS) entry which is preliminary data.</text>
</comment>
<dbReference type="NCBIfam" id="TIGR03363">
    <property type="entry name" value="VI_chp_8"/>
    <property type="match status" value="1"/>
</dbReference>
<organism evidence="3 4">
    <name type="scientific">Parachitinimonas caeni</name>
    <dbReference type="NCBI Taxonomy" id="3031301"/>
    <lineage>
        <taxon>Bacteria</taxon>
        <taxon>Pseudomonadati</taxon>
        <taxon>Pseudomonadota</taxon>
        <taxon>Betaproteobacteria</taxon>
        <taxon>Neisseriales</taxon>
        <taxon>Chitinibacteraceae</taxon>
        <taxon>Parachitinimonas</taxon>
    </lineage>
</organism>
<dbReference type="PANTHER" id="PTHR37951">
    <property type="entry name" value="CYTOPLASMIC PROTEIN-RELATED"/>
    <property type="match status" value="1"/>
</dbReference>
<feature type="domain" description="ImpA N-terminal" evidence="2">
    <location>
        <begin position="14"/>
        <end position="135"/>
    </location>
</feature>
<evidence type="ECO:0000259" key="2">
    <source>
        <dbReference type="Pfam" id="PF06812"/>
    </source>
</evidence>
<dbReference type="InterPro" id="IPR017740">
    <property type="entry name" value="TssA-like"/>
</dbReference>
<evidence type="ECO:0000313" key="4">
    <source>
        <dbReference type="Proteomes" id="UP001172778"/>
    </source>
</evidence>
<dbReference type="Pfam" id="PF06812">
    <property type="entry name" value="ImpA_N"/>
    <property type="match status" value="1"/>
</dbReference>
<keyword evidence="4" id="KW-1185">Reference proteome</keyword>
<protein>
    <submittedName>
        <fullName evidence="3">Type VI secretion system protein TssA</fullName>
    </submittedName>
</protein>
<name>A0ABT7E2L3_9NEIS</name>
<reference evidence="3" key="1">
    <citation type="submission" date="2023-03" db="EMBL/GenBank/DDBJ databases">
        <title>Chitinimonas shenzhenensis gen. nov., sp. nov., a novel member of family Burkholderiaceae isolated from activated sludge collected in Shen Zhen, China.</title>
        <authorList>
            <person name="Wang X."/>
        </authorList>
    </citation>
    <scope>NUCLEOTIDE SEQUENCE</scope>
    <source>
        <strain evidence="3">DQS-5</strain>
    </source>
</reference>
<evidence type="ECO:0000256" key="1">
    <source>
        <dbReference type="SAM" id="MobiDB-lite"/>
    </source>
</evidence>
<evidence type="ECO:0000313" key="3">
    <source>
        <dbReference type="EMBL" id="MDK2126551.1"/>
    </source>
</evidence>
<dbReference type="PANTHER" id="PTHR37951:SF1">
    <property type="entry name" value="TYPE VI SECRETION SYSTEM COMPONENT TSSA1"/>
    <property type="match status" value="1"/>
</dbReference>
<gene>
    <name evidence="3" type="primary">tssA</name>
    <name evidence="3" type="ORF">PZA18_21135</name>
</gene>
<feature type="region of interest" description="Disordered" evidence="1">
    <location>
        <begin position="1"/>
        <end position="25"/>
    </location>
</feature>
<dbReference type="RefSeq" id="WP_284102870.1">
    <property type="nucleotide sequence ID" value="NZ_JARRAF010000041.1"/>
</dbReference>
<accession>A0ABT7E2L3</accession>
<proteinExistence type="predicted"/>
<dbReference type="InterPro" id="IPR010657">
    <property type="entry name" value="ImpA_N"/>
</dbReference>
<sequence length="343" mass="37234">MEFSASNPEIERLLSPVDAASPSGPNLEYEPDFMELEQLAAEQPEQQFGDVVVKASEPDWRKVRDLSVNLLERSKDLRVAMLYVRSACRLDGLSGFVDGLELTTGLLCRFWDSVHPEIEEGDDVTMRLSSLAALTSTSAVVGDLRKAALVRSRAIGEARVRDVEVMLGRLPASDDEPGMDGSTLTRLFAEELDATKAAAEKVRRAFECCRQIESFLADQSAYGLELAPLVDTLRALRKVLDDATGGQAETGAAVDADEGGLPTAGVVATKPAVSAPGTIASREDVIRTLDLICRYIETNEPSNPAPLLLRRAQKLMSMNFVEIIKELTPDSISQIESLAGLNR</sequence>
<dbReference type="EMBL" id="JARRAF010000041">
    <property type="protein sequence ID" value="MDK2126551.1"/>
    <property type="molecule type" value="Genomic_DNA"/>
</dbReference>
<dbReference type="Proteomes" id="UP001172778">
    <property type="component" value="Unassembled WGS sequence"/>
</dbReference>